<dbReference type="eggNOG" id="KOG2392">
    <property type="taxonomic scope" value="Eukaryota"/>
</dbReference>
<comment type="similarity">
    <text evidence="3">Belongs to the serpin family.</text>
</comment>
<dbReference type="VEuPathDB" id="VectorBase:RPRC004932"/>
<dbReference type="GO" id="GO:0004867">
    <property type="term" value="F:serine-type endopeptidase inhibitor activity"/>
    <property type="evidence" value="ECO:0007669"/>
    <property type="project" value="UniProtKB-KW"/>
</dbReference>
<dbReference type="SMART" id="SM00093">
    <property type="entry name" value="SERPIN"/>
    <property type="match status" value="1"/>
</dbReference>
<evidence type="ECO:0000256" key="1">
    <source>
        <dbReference type="ARBA" id="ARBA00022690"/>
    </source>
</evidence>
<dbReference type="FunCoup" id="T1HLK8">
    <property type="interactions" value="36"/>
</dbReference>
<dbReference type="GO" id="GO:0045861">
    <property type="term" value="P:negative regulation of proteolysis"/>
    <property type="evidence" value="ECO:0007669"/>
    <property type="project" value="UniProtKB-ARBA"/>
</dbReference>
<evidence type="ECO:0000256" key="3">
    <source>
        <dbReference type="RuleBase" id="RU000411"/>
    </source>
</evidence>
<dbReference type="AlphaFoldDB" id="T1HLK8"/>
<dbReference type="Gene3D" id="2.30.39.10">
    <property type="entry name" value="Alpha-1-antitrypsin, domain 1"/>
    <property type="match status" value="1"/>
</dbReference>
<dbReference type="OMA" id="WVANRTK"/>
<dbReference type="InterPro" id="IPR042178">
    <property type="entry name" value="Serpin_sf_1"/>
</dbReference>
<feature type="domain" description="Serpin" evidence="4">
    <location>
        <begin position="1"/>
        <end position="337"/>
    </location>
</feature>
<keyword evidence="2" id="KW-0722">Serine protease inhibitor</keyword>
<dbReference type="SUPFAM" id="SSF56574">
    <property type="entry name" value="Serpins"/>
    <property type="match status" value="1"/>
</dbReference>
<dbReference type="InterPro" id="IPR000215">
    <property type="entry name" value="Serpin_fam"/>
</dbReference>
<dbReference type="PANTHER" id="PTHR11461">
    <property type="entry name" value="SERINE PROTEASE INHIBITOR, SERPIN"/>
    <property type="match status" value="1"/>
</dbReference>
<protein>
    <submittedName>
        <fullName evidence="5">SERPIN domain-containing protein</fullName>
    </submittedName>
</protein>
<name>T1HLK8_RHOPR</name>
<dbReference type="Proteomes" id="UP000015103">
    <property type="component" value="Unassembled WGS sequence"/>
</dbReference>
<dbReference type="PANTHER" id="PTHR11461:SF342">
    <property type="entry name" value="SERINE PROTEASE INHIBITOR 28DC"/>
    <property type="match status" value="1"/>
</dbReference>
<sequence length="337" mass="37696">ENFIFSPLSVAAALSVVLLGAVGQTGAELAYFLGLLAGVDFTDRYFKKFEQNSGVSQGTELSFANGVFIQEGFSIEPKFDETARNVYKCEVMPLDFLNNAQEARRIVNEWVANRTKGHIKEILPDDLSPATSVIIANAFYFNGQWEYPFYGKTRVGSFHVSKTESIDIPFMVNGAEIPYHYTNNYSIFGMPYKGKDLIMYIVLPQSNLHKFVSTLTVDSIESMINQTKVQTLLFTVPRMKMKSMLNLRKPLEQLGIRSLFNPKTADLSGIAKGVYANNVYHKVEIQVTETGTVAAAGTAPGLVRGGVPFVRVDRPFLFFIYHNPTNTIMFWGSIYKP</sequence>
<proteinExistence type="inferred from homology"/>
<dbReference type="InterPro" id="IPR023795">
    <property type="entry name" value="Serpin_CS"/>
</dbReference>
<organism evidence="5 6">
    <name type="scientific">Rhodnius prolixus</name>
    <name type="common">Triatomid bug</name>
    <dbReference type="NCBI Taxonomy" id="13249"/>
    <lineage>
        <taxon>Eukaryota</taxon>
        <taxon>Metazoa</taxon>
        <taxon>Ecdysozoa</taxon>
        <taxon>Arthropoda</taxon>
        <taxon>Hexapoda</taxon>
        <taxon>Insecta</taxon>
        <taxon>Pterygota</taxon>
        <taxon>Neoptera</taxon>
        <taxon>Paraneoptera</taxon>
        <taxon>Hemiptera</taxon>
        <taxon>Heteroptera</taxon>
        <taxon>Panheteroptera</taxon>
        <taxon>Cimicomorpha</taxon>
        <taxon>Reduviidae</taxon>
        <taxon>Triatominae</taxon>
        <taxon>Rhodnius</taxon>
    </lineage>
</organism>
<dbReference type="EMBL" id="ACPB03001513">
    <property type="status" value="NOT_ANNOTATED_CDS"/>
    <property type="molecule type" value="Genomic_DNA"/>
</dbReference>
<keyword evidence="6" id="KW-1185">Reference proteome</keyword>
<evidence type="ECO:0000313" key="6">
    <source>
        <dbReference type="Proteomes" id="UP000015103"/>
    </source>
</evidence>
<evidence type="ECO:0000259" key="4">
    <source>
        <dbReference type="SMART" id="SM00093"/>
    </source>
</evidence>
<dbReference type="GO" id="GO:0005615">
    <property type="term" value="C:extracellular space"/>
    <property type="evidence" value="ECO:0007669"/>
    <property type="project" value="InterPro"/>
</dbReference>
<dbReference type="Gene3D" id="3.30.497.10">
    <property type="entry name" value="Antithrombin, subunit I, domain 2"/>
    <property type="match status" value="1"/>
</dbReference>
<dbReference type="FunFam" id="2.30.39.10:FF:000035">
    <property type="entry name" value="Serine protease inhibitor (serpin) 16"/>
    <property type="match status" value="1"/>
</dbReference>
<dbReference type="InterPro" id="IPR036186">
    <property type="entry name" value="Serpin_sf"/>
</dbReference>
<keyword evidence="1" id="KW-0646">Protease inhibitor</keyword>
<dbReference type="Pfam" id="PF00079">
    <property type="entry name" value="Serpin"/>
    <property type="match status" value="1"/>
</dbReference>
<dbReference type="STRING" id="13249.T1HLK8"/>
<dbReference type="PROSITE" id="PS00284">
    <property type="entry name" value="SERPIN"/>
    <property type="match status" value="1"/>
</dbReference>
<accession>T1HLK8</accession>
<dbReference type="EnsemblMetazoa" id="RPRC004932-RA">
    <property type="protein sequence ID" value="RPRC004932-PA"/>
    <property type="gene ID" value="RPRC004932"/>
</dbReference>
<dbReference type="CDD" id="cd00172">
    <property type="entry name" value="serpin"/>
    <property type="match status" value="1"/>
</dbReference>
<dbReference type="InterPro" id="IPR023796">
    <property type="entry name" value="Serpin_dom"/>
</dbReference>
<dbReference type="InParanoid" id="T1HLK8"/>
<dbReference type="InterPro" id="IPR042185">
    <property type="entry name" value="Serpin_sf_2"/>
</dbReference>
<evidence type="ECO:0000256" key="2">
    <source>
        <dbReference type="ARBA" id="ARBA00022900"/>
    </source>
</evidence>
<dbReference type="HOGENOM" id="CLU_023330_0_3_1"/>
<evidence type="ECO:0000313" key="5">
    <source>
        <dbReference type="EnsemblMetazoa" id="RPRC004932-PA"/>
    </source>
</evidence>
<reference evidence="5" key="1">
    <citation type="submission" date="2015-05" db="UniProtKB">
        <authorList>
            <consortium name="EnsemblMetazoa"/>
        </authorList>
    </citation>
    <scope>IDENTIFICATION</scope>
</reference>